<proteinExistence type="predicted"/>
<evidence type="ECO:0000313" key="1">
    <source>
        <dbReference type="EMBL" id="CAI2184589.1"/>
    </source>
</evidence>
<dbReference type="OrthoDB" id="2433122at2759"/>
<organism evidence="1 2">
    <name type="scientific">Funneliformis geosporum</name>
    <dbReference type="NCBI Taxonomy" id="1117311"/>
    <lineage>
        <taxon>Eukaryota</taxon>
        <taxon>Fungi</taxon>
        <taxon>Fungi incertae sedis</taxon>
        <taxon>Mucoromycota</taxon>
        <taxon>Glomeromycotina</taxon>
        <taxon>Glomeromycetes</taxon>
        <taxon>Glomerales</taxon>
        <taxon>Glomeraceae</taxon>
        <taxon>Funneliformis</taxon>
    </lineage>
</organism>
<dbReference type="AlphaFoldDB" id="A0A9W4SZA6"/>
<sequence>MPFSFNGLSQYKAVIRMMAVFHDEITKQENLMKEINRFVLRPKETTVRHVLKIPELE</sequence>
<name>A0A9W4SZA6_9GLOM</name>
<comment type="caution">
    <text evidence="1">The sequence shown here is derived from an EMBL/GenBank/DDBJ whole genome shotgun (WGS) entry which is preliminary data.</text>
</comment>
<keyword evidence="2" id="KW-1185">Reference proteome</keyword>
<protein>
    <submittedName>
        <fullName evidence="1">6662_t:CDS:1</fullName>
    </submittedName>
</protein>
<reference evidence="1" key="1">
    <citation type="submission" date="2022-08" db="EMBL/GenBank/DDBJ databases">
        <authorList>
            <person name="Kallberg Y."/>
            <person name="Tangrot J."/>
            <person name="Rosling A."/>
        </authorList>
    </citation>
    <scope>NUCLEOTIDE SEQUENCE</scope>
    <source>
        <strain evidence="1">Wild A</strain>
    </source>
</reference>
<gene>
    <name evidence="1" type="ORF">FWILDA_LOCUS11653</name>
</gene>
<dbReference type="EMBL" id="CAMKVN010003388">
    <property type="protein sequence ID" value="CAI2184589.1"/>
    <property type="molecule type" value="Genomic_DNA"/>
</dbReference>
<dbReference type="Proteomes" id="UP001153678">
    <property type="component" value="Unassembled WGS sequence"/>
</dbReference>
<accession>A0A9W4SZA6</accession>
<evidence type="ECO:0000313" key="2">
    <source>
        <dbReference type="Proteomes" id="UP001153678"/>
    </source>
</evidence>